<evidence type="ECO:0000313" key="10">
    <source>
        <dbReference type="EMBL" id="KMO32197.1"/>
    </source>
</evidence>
<comment type="similarity">
    <text evidence="8">Belongs to the binding-protein-dependent transport system permease family. LivHM subfamily.</text>
</comment>
<keyword evidence="6 9" id="KW-1133">Transmembrane helix</keyword>
<accession>A0A0J6SET2</accession>
<dbReference type="PANTHER" id="PTHR11795">
    <property type="entry name" value="BRANCHED-CHAIN AMINO ACID TRANSPORT SYSTEM PERMEASE PROTEIN LIVH"/>
    <property type="match status" value="1"/>
</dbReference>
<dbReference type="CDD" id="cd06582">
    <property type="entry name" value="TM_PBP1_LivH_like"/>
    <property type="match status" value="1"/>
</dbReference>
<feature type="transmembrane region" description="Helical" evidence="9">
    <location>
        <begin position="229"/>
        <end position="255"/>
    </location>
</feature>
<dbReference type="InterPro" id="IPR052157">
    <property type="entry name" value="BCAA_transport_permease"/>
</dbReference>
<feature type="transmembrane region" description="Helical" evidence="9">
    <location>
        <begin position="148"/>
        <end position="168"/>
    </location>
</feature>
<evidence type="ECO:0000256" key="1">
    <source>
        <dbReference type="ARBA" id="ARBA00004651"/>
    </source>
</evidence>
<evidence type="ECO:0000256" key="3">
    <source>
        <dbReference type="ARBA" id="ARBA00022475"/>
    </source>
</evidence>
<evidence type="ECO:0000256" key="4">
    <source>
        <dbReference type="ARBA" id="ARBA00022692"/>
    </source>
</evidence>
<sequence length="300" mass="31179">MNTEIVFLFLQQGIASGLVTGSVYALLALALVIVFRTTDVANFAEGEFYMAAAYLAFFLIALVGLPIWAAAPAMVVGIAVAAGLFQRVVLRRVAAARGVSVNLVIATLGLSYVLKGFVRATGFGDTPRSFPSVVPDGSVTLGQASLSYLDLAILGAALAVMAAFFAVFNLTRTGRAMRAVGMNRRAAQLVGINLGRTERLVWIFAGGISAVAAILIAPKLLMTAEMGGVVTLAFAAAIVGGFASLPGAVVGGFIIGIAENLVGLFVSTRAINVAPFVIIMLVLIFKPQGLFGGRLRVRKV</sequence>
<keyword evidence="11" id="KW-1185">Reference proteome</keyword>
<feature type="transmembrane region" description="Helical" evidence="9">
    <location>
        <begin position="55"/>
        <end position="82"/>
    </location>
</feature>
<dbReference type="GO" id="GO:0006865">
    <property type="term" value="P:amino acid transport"/>
    <property type="evidence" value="ECO:0007669"/>
    <property type="project" value="UniProtKB-KW"/>
</dbReference>
<name>A0A0J6SET2_9HYPH</name>
<comment type="subcellular location">
    <subcellularLocation>
        <location evidence="1">Cell membrane</location>
        <topology evidence="1">Multi-pass membrane protein</topology>
    </subcellularLocation>
</comment>
<evidence type="ECO:0000256" key="5">
    <source>
        <dbReference type="ARBA" id="ARBA00022970"/>
    </source>
</evidence>
<dbReference type="GO" id="GO:0022857">
    <property type="term" value="F:transmembrane transporter activity"/>
    <property type="evidence" value="ECO:0007669"/>
    <property type="project" value="InterPro"/>
</dbReference>
<proteinExistence type="inferred from homology"/>
<dbReference type="Pfam" id="PF02653">
    <property type="entry name" value="BPD_transp_2"/>
    <property type="match status" value="1"/>
</dbReference>
<dbReference type="AlphaFoldDB" id="A0A0J6SET2"/>
<keyword evidence="7 9" id="KW-0472">Membrane</keyword>
<evidence type="ECO:0000256" key="2">
    <source>
        <dbReference type="ARBA" id="ARBA00022448"/>
    </source>
</evidence>
<evidence type="ECO:0000256" key="8">
    <source>
        <dbReference type="ARBA" id="ARBA00037998"/>
    </source>
</evidence>
<gene>
    <name evidence="10" type="ORF">VQ02_24255</name>
</gene>
<dbReference type="PATRIC" id="fig|298794.3.peg.2402"/>
<keyword evidence="5" id="KW-0029">Amino-acid transport</keyword>
<dbReference type="Proteomes" id="UP000035955">
    <property type="component" value="Unassembled WGS sequence"/>
</dbReference>
<organism evidence="10 11">
    <name type="scientific">Methylobacterium variabile</name>
    <dbReference type="NCBI Taxonomy" id="298794"/>
    <lineage>
        <taxon>Bacteria</taxon>
        <taxon>Pseudomonadati</taxon>
        <taxon>Pseudomonadota</taxon>
        <taxon>Alphaproteobacteria</taxon>
        <taxon>Hyphomicrobiales</taxon>
        <taxon>Methylobacteriaceae</taxon>
        <taxon>Methylobacterium</taxon>
    </lineage>
</organism>
<dbReference type="EMBL" id="LABY01000180">
    <property type="protein sequence ID" value="KMO32197.1"/>
    <property type="molecule type" value="Genomic_DNA"/>
</dbReference>
<keyword evidence="2" id="KW-0813">Transport</keyword>
<dbReference type="PANTHER" id="PTHR11795:SF445">
    <property type="entry name" value="AMINO ACID ABC TRANSPORTER PERMEASE PROTEIN"/>
    <property type="match status" value="1"/>
</dbReference>
<dbReference type="GO" id="GO:0005886">
    <property type="term" value="C:plasma membrane"/>
    <property type="evidence" value="ECO:0007669"/>
    <property type="project" value="UniProtKB-SubCell"/>
</dbReference>
<evidence type="ECO:0000256" key="7">
    <source>
        <dbReference type="ARBA" id="ARBA00023136"/>
    </source>
</evidence>
<feature type="transmembrane region" description="Helical" evidence="9">
    <location>
        <begin position="200"/>
        <end position="217"/>
    </location>
</feature>
<dbReference type="InterPro" id="IPR001851">
    <property type="entry name" value="ABC_transp_permease"/>
</dbReference>
<feature type="transmembrane region" description="Helical" evidence="9">
    <location>
        <begin position="94"/>
        <end position="114"/>
    </location>
</feature>
<comment type="caution">
    <text evidence="10">The sequence shown here is derived from an EMBL/GenBank/DDBJ whole genome shotgun (WGS) entry which is preliminary data.</text>
</comment>
<reference evidence="10 11" key="1">
    <citation type="submission" date="2015-03" db="EMBL/GenBank/DDBJ databases">
        <title>Genome sequencing of Methylobacterium variabile DSM 16961.</title>
        <authorList>
            <person name="Chaudhry V."/>
            <person name="Patil P.B."/>
        </authorList>
    </citation>
    <scope>NUCLEOTIDE SEQUENCE [LARGE SCALE GENOMIC DNA]</scope>
    <source>
        <strain evidence="10 11">DSM 16961</strain>
    </source>
</reference>
<evidence type="ECO:0000313" key="11">
    <source>
        <dbReference type="Proteomes" id="UP000035955"/>
    </source>
</evidence>
<evidence type="ECO:0000256" key="9">
    <source>
        <dbReference type="SAM" id="Phobius"/>
    </source>
</evidence>
<keyword evidence="3" id="KW-1003">Cell membrane</keyword>
<keyword evidence="4 9" id="KW-0812">Transmembrane</keyword>
<dbReference type="OrthoDB" id="9779023at2"/>
<feature type="transmembrane region" description="Helical" evidence="9">
    <location>
        <begin position="12"/>
        <end position="35"/>
    </location>
</feature>
<feature type="transmembrane region" description="Helical" evidence="9">
    <location>
        <begin position="262"/>
        <end position="285"/>
    </location>
</feature>
<protein>
    <submittedName>
        <fullName evidence="10">ABC transporter permease</fullName>
    </submittedName>
</protein>
<evidence type="ECO:0000256" key="6">
    <source>
        <dbReference type="ARBA" id="ARBA00022989"/>
    </source>
</evidence>
<dbReference type="RefSeq" id="WP_048446792.1">
    <property type="nucleotide sequence ID" value="NZ_LABY01000180.1"/>
</dbReference>